<dbReference type="Pfam" id="PF22848">
    <property type="entry name" value="ASD1_dom"/>
    <property type="match status" value="1"/>
</dbReference>
<keyword evidence="4" id="KW-1185">Reference proteome</keyword>
<organism evidence="3 4">
    <name type="scientific">Gracilibacillus halophilus YIM-C55.5</name>
    <dbReference type="NCBI Taxonomy" id="1308866"/>
    <lineage>
        <taxon>Bacteria</taxon>
        <taxon>Bacillati</taxon>
        <taxon>Bacillota</taxon>
        <taxon>Bacilli</taxon>
        <taxon>Bacillales</taxon>
        <taxon>Bacillaceae</taxon>
        <taxon>Gracilibacillus</taxon>
    </lineage>
</organism>
<dbReference type="SUPFAM" id="SSF51445">
    <property type="entry name" value="(Trans)glycosidases"/>
    <property type="match status" value="1"/>
</dbReference>
<proteinExistence type="predicted"/>
<accession>N4WPC9</accession>
<reference evidence="3 4" key="1">
    <citation type="submission" date="2013-03" db="EMBL/GenBank/DDBJ databases">
        <title>Draft genome sequence of Gracibacillus halophilus YIM-C55.5, a moderately halophilic and thermophilic organism from the Xiaochaidamu salt lake.</title>
        <authorList>
            <person name="Sugumar T."/>
            <person name="Polireddy D.R."/>
            <person name="Antony A."/>
            <person name="Madhava Y.R."/>
            <person name="Sivakumar N."/>
        </authorList>
    </citation>
    <scope>NUCLEOTIDE SEQUENCE [LARGE SCALE GENOMIC DNA]</scope>
    <source>
        <strain evidence="3 4">YIM-C55.5</strain>
    </source>
</reference>
<dbReference type="Proteomes" id="UP000012283">
    <property type="component" value="Unassembled WGS sequence"/>
</dbReference>
<dbReference type="AlphaFoldDB" id="N4WPC9"/>
<dbReference type="InterPro" id="IPR017853">
    <property type="entry name" value="GH"/>
</dbReference>
<gene>
    <name evidence="3" type="ORF">J416_11237</name>
</gene>
<name>N4WPC9_9BACI</name>
<feature type="domain" description="Alpha-L-arabinofuranosidase 1 catalytic" evidence="2">
    <location>
        <begin position="58"/>
        <end position="213"/>
    </location>
</feature>
<dbReference type="GO" id="GO:0000272">
    <property type="term" value="P:polysaccharide catabolic process"/>
    <property type="evidence" value="ECO:0007669"/>
    <property type="project" value="TreeGrafter"/>
</dbReference>
<comment type="caution">
    <text evidence="3">The sequence shown here is derived from an EMBL/GenBank/DDBJ whole genome shotgun (WGS) entry which is preliminary data.</text>
</comment>
<protein>
    <submittedName>
        <fullName evidence="3">Alpha-L-arabinofuranosidase</fullName>
    </submittedName>
</protein>
<dbReference type="eggNOG" id="COG3534">
    <property type="taxonomic scope" value="Bacteria"/>
</dbReference>
<dbReference type="PANTHER" id="PTHR43576">
    <property type="entry name" value="ALPHA-L-ARABINOFURANOSIDASE C-RELATED"/>
    <property type="match status" value="1"/>
</dbReference>
<feature type="non-terminal residue" evidence="3">
    <location>
        <position position="234"/>
    </location>
</feature>
<evidence type="ECO:0000313" key="4">
    <source>
        <dbReference type="Proteomes" id="UP000012283"/>
    </source>
</evidence>
<evidence type="ECO:0000256" key="1">
    <source>
        <dbReference type="ARBA" id="ARBA00004881"/>
    </source>
</evidence>
<dbReference type="STRING" id="1308866.J416_11237"/>
<dbReference type="EMBL" id="APML01000047">
    <property type="protein sequence ID" value="ENH96340.1"/>
    <property type="molecule type" value="Genomic_DNA"/>
</dbReference>
<evidence type="ECO:0000313" key="3">
    <source>
        <dbReference type="EMBL" id="ENH96340.1"/>
    </source>
</evidence>
<sequence>MGTKAILNADVTRGKINKNIYGHFSEHLGRCIYEGYWVGEDSSIPNTNGIRNDVVEALRNINIPVLRWPGGCFADEYHWKDGVGPRENRKRMINTHWGGVVENNHFGTHEFMMLCDMLDTEPYICGNVGSGTVQEMSEWVEYMTFDGESPMSNWRQENGREEPWALKYFGVGNENWGCGGNMRPQYYADLYRRFQTYVREYGDNKIYRIAGGANVADYNWTDVLMREASDMMDG</sequence>
<dbReference type="InterPro" id="IPR055235">
    <property type="entry name" value="ASD1_cat"/>
</dbReference>
<comment type="pathway">
    <text evidence="1">Glycan metabolism.</text>
</comment>
<dbReference type="PANTHER" id="PTHR43576:SF2">
    <property type="entry name" value="INTRACELLULAR EXO-ALPHA-L-ARABINOFURANOSIDASE 2"/>
    <property type="match status" value="1"/>
</dbReference>
<evidence type="ECO:0000259" key="2">
    <source>
        <dbReference type="Pfam" id="PF22848"/>
    </source>
</evidence>
<dbReference type="Gene3D" id="3.20.20.80">
    <property type="entry name" value="Glycosidases"/>
    <property type="match status" value="1"/>
</dbReference>